<keyword evidence="1" id="KW-0325">Glycoprotein</keyword>
<dbReference type="EC" id="3.4.13.19" evidence="1"/>
<dbReference type="EMBL" id="GEZM01091071">
    <property type="protein sequence ID" value="JAV57123.1"/>
    <property type="molecule type" value="Transcribed_RNA"/>
</dbReference>
<dbReference type="CDD" id="cd01301">
    <property type="entry name" value="rDP_like"/>
    <property type="match status" value="1"/>
</dbReference>
<comment type="similarity">
    <text evidence="1">Belongs to the metallo-dependent hydrolases superfamily. Peptidase M19 family.</text>
</comment>
<keyword evidence="1" id="KW-0449">Lipoprotein</keyword>
<keyword evidence="1" id="KW-0482">Metalloprotease</keyword>
<dbReference type="Gene3D" id="3.20.20.140">
    <property type="entry name" value="Metal-dependent hydrolases"/>
    <property type="match status" value="1"/>
</dbReference>
<dbReference type="InterPro" id="IPR008257">
    <property type="entry name" value="Pept_M19"/>
</dbReference>
<sequence length="431" mass="48358">MGPLHLLGLLVICTVSSGHILDEQPLIDGHNDLPYNLYQILQNNLTHFHFEENLSNDKLWGTKNCSSCHTDLPRLRVGKVSAQFWVAYVSCKVQYKDALAKTIDQIDVIKRLVKKYSKDLELVTTPEGIMGAFREKKIASLIGVEGGHSMDSRLGVLRMLYDLGVRYMTLTHSCNTPWADASPVDTRTPVHNLTEFGKVVVKEMNRLGMMVDLSHVSHNVMNQAISVSRAPVIFSHSSAYAVFAHHRNIPDDTLRLLKKNTGVAMVNFYPGFIHANASEATVHHVIDHINHIVDVAGIDSVGIGGDFDGVERVTKGLEDVSKYPELFDLLQSKNPMRWNKETLAKLAGGNFLRVFTEVEKIAKASIDQVPHQMWIPIKDLNEVDDETLWKCRTLWNNSSPTNYANTNKSALRLIQAMSIFALTLSFVTKRM</sequence>
<comment type="catalytic activity">
    <reaction evidence="1">
        <text>an L-aminoacyl-L-amino acid + H2O = 2 an L-alpha-amino acid</text>
        <dbReference type="Rhea" id="RHEA:48940"/>
        <dbReference type="ChEBI" id="CHEBI:15377"/>
        <dbReference type="ChEBI" id="CHEBI:59869"/>
        <dbReference type="ChEBI" id="CHEBI:77460"/>
        <dbReference type="EC" id="3.4.13.19"/>
    </reaction>
</comment>
<keyword evidence="1" id="KW-0732">Signal</keyword>
<organism evidence="2">
    <name type="scientific">Photinus pyralis</name>
    <name type="common">Common eastern firefly</name>
    <name type="synonym">Lampyris pyralis</name>
    <dbReference type="NCBI Taxonomy" id="7054"/>
    <lineage>
        <taxon>Eukaryota</taxon>
        <taxon>Metazoa</taxon>
        <taxon>Ecdysozoa</taxon>
        <taxon>Arthropoda</taxon>
        <taxon>Hexapoda</taxon>
        <taxon>Insecta</taxon>
        <taxon>Pterygota</taxon>
        <taxon>Neoptera</taxon>
        <taxon>Endopterygota</taxon>
        <taxon>Coleoptera</taxon>
        <taxon>Polyphaga</taxon>
        <taxon>Elateriformia</taxon>
        <taxon>Elateroidea</taxon>
        <taxon>Lampyridae</taxon>
        <taxon>Lampyrinae</taxon>
        <taxon>Photinus</taxon>
    </lineage>
</organism>
<keyword evidence="1" id="KW-0862">Zinc</keyword>
<accession>A0A1Y1K6V2</accession>
<reference evidence="2" key="1">
    <citation type="journal article" date="2016" name="Sci. Rep.">
        <title>Molecular characterization of firefly nuptial gifts: a multi-omics approach sheds light on postcopulatory sexual selection.</title>
        <authorList>
            <person name="Al-Wathiqui N."/>
            <person name="Fallon T.R."/>
            <person name="South A."/>
            <person name="Weng J.K."/>
            <person name="Lewis S.M."/>
        </authorList>
    </citation>
    <scope>NUCLEOTIDE SEQUENCE</scope>
</reference>
<keyword evidence="1" id="KW-1015">Disulfide bond</keyword>
<evidence type="ECO:0000256" key="1">
    <source>
        <dbReference type="RuleBase" id="RU341113"/>
    </source>
</evidence>
<dbReference type="GO" id="GO:0006508">
    <property type="term" value="P:proteolysis"/>
    <property type="evidence" value="ECO:0007669"/>
    <property type="project" value="UniProtKB-KW"/>
</dbReference>
<proteinExistence type="inferred from homology"/>
<comment type="cofactor">
    <cofactor evidence="1">
        <name>Zn(2+)</name>
        <dbReference type="ChEBI" id="CHEBI:29105"/>
    </cofactor>
</comment>
<keyword evidence="1" id="KW-0479">Metal-binding</keyword>
<dbReference type="GO" id="GO:0070573">
    <property type="term" value="F:metallodipeptidase activity"/>
    <property type="evidence" value="ECO:0007669"/>
    <property type="project" value="InterPro"/>
</dbReference>
<dbReference type="GO" id="GO:0098552">
    <property type="term" value="C:side of membrane"/>
    <property type="evidence" value="ECO:0007669"/>
    <property type="project" value="UniProtKB-KW"/>
</dbReference>
<name>A0A1Y1K6V2_PHOPY</name>
<dbReference type="GO" id="GO:0046872">
    <property type="term" value="F:metal ion binding"/>
    <property type="evidence" value="ECO:0007669"/>
    <property type="project" value="UniProtKB-UniRule"/>
</dbReference>
<evidence type="ECO:0000313" key="2">
    <source>
        <dbReference type="EMBL" id="JAV57123.1"/>
    </source>
</evidence>
<comment type="subcellular location">
    <subcellularLocation>
        <location evidence="1">Membrane</location>
        <topology evidence="1">Lipid-anchor</topology>
        <topology evidence="1">GPI-anchor</topology>
    </subcellularLocation>
</comment>
<comment type="subunit">
    <text evidence="1">Homodimer; disulfide-linked.</text>
</comment>
<dbReference type="InterPro" id="IPR032466">
    <property type="entry name" value="Metal_Hydrolase"/>
</dbReference>
<keyword evidence="1" id="KW-0472">Membrane</keyword>
<keyword evidence="1" id="KW-0645">Protease</keyword>
<dbReference type="PANTHER" id="PTHR10443">
    <property type="entry name" value="MICROSOMAL DIPEPTIDASE"/>
    <property type="match status" value="1"/>
</dbReference>
<dbReference type="InterPro" id="IPR000180">
    <property type="entry name" value="Dipep_AS"/>
</dbReference>
<keyword evidence="1" id="KW-0378">Hydrolase</keyword>
<dbReference type="PROSITE" id="PS51365">
    <property type="entry name" value="RENAL_DIPEPTIDASE_2"/>
    <property type="match status" value="1"/>
</dbReference>
<feature type="chain" id="PRO_5011835338" description="Dipeptidase" evidence="1">
    <location>
        <begin position="19"/>
        <end position="431"/>
    </location>
</feature>
<keyword evidence="1" id="KW-0224">Dipeptidase</keyword>
<dbReference type="SUPFAM" id="SSF51556">
    <property type="entry name" value="Metallo-dependent hydrolases"/>
    <property type="match status" value="1"/>
</dbReference>
<dbReference type="AlphaFoldDB" id="A0A1Y1K6V2"/>
<feature type="signal peptide" evidence="1">
    <location>
        <begin position="1"/>
        <end position="18"/>
    </location>
</feature>
<dbReference type="PROSITE" id="PS00869">
    <property type="entry name" value="RENAL_DIPEPTIDASE_1"/>
    <property type="match status" value="1"/>
</dbReference>
<protein>
    <recommendedName>
        <fullName evidence="1">Dipeptidase</fullName>
        <ecNumber evidence="1">3.4.13.19</ecNumber>
    </recommendedName>
</protein>
<dbReference type="PANTHER" id="PTHR10443:SF45">
    <property type="entry name" value="DIPEPTIDASE"/>
    <property type="match status" value="1"/>
</dbReference>
<dbReference type="Pfam" id="PF01244">
    <property type="entry name" value="Peptidase_M19"/>
    <property type="match status" value="1"/>
</dbReference>
<keyword evidence="1" id="KW-0336">GPI-anchor</keyword>